<evidence type="ECO:0000256" key="4">
    <source>
        <dbReference type="ARBA" id="ARBA00022679"/>
    </source>
</evidence>
<evidence type="ECO:0000259" key="11">
    <source>
        <dbReference type="Pfam" id="PF13813"/>
    </source>
</evidence>
<dbReference type="InterPro" id="IPR032805">
    <property type="entry name" value="Wax_synthase_dom"/>
</dbReference>
<keyword evidence="7" id="KW-0443">Lipid metabolism</keyword>
<dbReference type="PANTHER" id="PTHR31595">
    <property type="entry name" value="LONG-CHAIN-ALCOHOL O-FATTY-ACYLTRANSFERASE 3-RELATED"/>
    <property type="match status" value="1"/>
</dbReference>
<feature type="transmembrane region" description="Helical" evidence="10">
    <location>
        <begin position="225"/>
        <end position="249"/>
    </location>
</feature>
<feature type="domain" description="Wax synthase" evidence="11">
    <location>
        <begin position="208"/>
        <end position="263"/>
    </location>
</feature>
<name>A0AAN7JQA1_9MYRT</name>
<protein>
    <recommendedName>
        <fullName evidence="11">Wax synthase domain-containing protein</fullName>
    </recommendedName>
</protein>
<evidence type="ECO:0000256" key="9">
    <source>
        <dbReference type="ARBA" id="ARBA00023315"/>
    </source>
</evidence>
<sequence length="296" mass="33227">MDSETRSFLNVWLTAIAALCYCYYVTPNLPPSKLRVLSLLPVIALFAALPLCLSTVIPGGVTAFFLRLLLLAFDTGPLRHHKKSVPLFVTLACLPLNVRSESNRRGAPAARAPKLPFNWAAKILLLAVLVTANGTHYFKDAKPKLRLALYSCMLYLFIDVVLGFFINAVRLLAGVDLEPPSDEPYLHLPAGLLGSEVESRRDESIRQSVYAPLRRSAEPFLGCRWAALSAVLATFLVSGLMHELLFYYITRAGPTWEVTWFFLFPGCASRRRQQRGRAGGGSTRRCRGRWRWLSWW</sequence>
<feature type="transmembrane region" description="Helical" evidence="10">
    <location>
        <begin position="119"/>
        <end position="138"/>
    </location>
</feature>
<keyword evidence="9" id="KW-0012">Acyltransferase</keyword>
<comment type="caution">
    <text evidence="12">The sequence shown here is derived from an EMBL/GenBank/DDBJ whole genome shotgun (WGS) entry which is preliminary data.</text>
</comment>
<dbReference type="AlphaFoldDB" id="A0AAN7JQA1"/>
<reference evidence="12 13" key="1">
    <citation type="journal article" date="2023" name="Hortic Res">
        <title>Pangenome of water caltrop reveals structural variations and asymmetric subgenome divergence after allopolyploidization.</title>
        <authorList>
            <person name="Zhang X."/>
            <person name="Chen Y."/>
            <person name="Wang L."/>
            <person name="Yuan Y."/>
            <person name="Fang M."/>
            <person name="Shi L."/>
            <person name="Lu R."/>
            <person name="Comes H.P."/>
            <person name="Ma Y."/>
            <person name="Chen Y."/>
            <person name="Huang G."/>
            <person name="Zhou Y."/>
            <person name="Zheng Z."/>
            <person name="Qiu Y."/>
        </authorList>
    </citation>
    <scope>NUCLEOTIDE SEQUENCE [LARGE SCALE GENOMIC DNA]</scope>
    <source>
        <tissue evidence="12">Roots</tissue>
    </source>
</reference>
<comment type="subcellular location">
    <subcellularLocation>
        <location evidence="1">Membrane</location>
        <topology evidence="1">Multi-pass membrane protein</topology>
    </subcellularLocation>
</comment>
<evidence type="ECO:0000256" key="6">
    <source>
        <dbReference type="ARBA" id="ARBA00022989"/>
    </source>
</evidence>
<evidence type="ECO:0000256" key="2">
    <source>
        <dbReference type="ARBA" id="ARBA00005179"/>
    </source>
</evidence>
<accession>A0AAN7JQA1</accession>
<keyword evidence="5 10" id="KW-0812">Transmembrane</keyword>
<evidence type="ECO:0000256" key="1">
    <source>
        <dbReference type="ARBA" id="ARBA00004141"/>
    </source>
</evidence>
<dbReference type="PANTHER" id="PTHR31595:SF57">
    <property type="entry name" value="OS04G0481900 PROTEIN"/>
    <property type="match status" value="1"/>
</dbReference>
<evidence type="ECO:0000256" key="7">
    <source>
        <dbReference type="ARBA" id="ARBA00023098"/>
    </source>
</evidence>
<feature type="transmembrane region" description="Helical" evidence="10">
    <location>
        <begin position="147"/>
        <end position="169"/>
    </location>
</feature>
<gene>
    <name evidence="12" type="ORF">SAY87_005067</name>
</gene>
<feature type="transmembrane region" description="Helical" evidence="10">
    <location>
        <begin position="7"/>
        <end position="26"/>
    </location>
</feature>
<feature type="transmembrane region" description="Helical" evidence="10">
    <location>
        <begin position="38"/>
        <end position="71"/>
    </location>
</feature>
<keyword evidence="13" id="KW-1185">Reference proteome</keyword>
<dbReference type="Pfam" id="PF13813">
    <property type="entry name" value="MBOAT_2"/>
    <property type="match status" value="1"/>
</dbReference>
<keyword evidence="8 10" id="KW-0472">Membrane</keyword>
<dbReference type="GO" id="GO:0008374">
    <property type="term" value="F:O-acyltransferase activity"/>
    <property type="evidence" value="ECO:0007669"/>
    <property type="project" value="InterPro"/>
</dbReference>
<dbReference type="Proteomes" id="UP001345219">
    <property type="component" value="Chromosome 4"/>
</dbReference>
<evidence type="ECO:0000256" key="8">
    <source>
        <dbReference type="ARBA" id="ARBA00023136"/>
    </source>
</evidence>
<organism evidence="12 13">
    <name type="scientific">Trapa incisa</name>
    <dbReference type="NCBI Taxonomy" id="236973"/>
    <lineage>
        <taxon>Eukaryota</taxon>
        <taxon>Viridiplantae</taxon>
        <taxon>Streptophyta</taxon>
        <taxon>Embryophyta</taxon>
        <taxon>Tracheophyta</taxon>
        <taxon>Spermatophyta</taxon>
        <taxon>Magnoliopsida</taxon>
        <taxon>eudicotyledons</taxon>
        <taxon>Gunneridae</taxon>
        <taxon>Pentapetalae</taxon>
        <taxon>rosids</taxon>
        <taxon>malvids</taxon>
        <taxon>Myrtales</taxon>
        <taxon>Lythraceae</taxon>
        <taxon>Trapa</taxon>
    </lineage>
</organism>
<evidence type="ECO:0000313" key="13">
    <source>
        <dbReference type="Proteomes" id="UP001345219"/>
    </source>
</evidence>
<dbReference type="GO" id="GO:0016020">
    <property type="term" value="C:membrane"/>
    <property type="evidence" value="ECO:0007669"/>
    <property type="project" value="UniProtKB-SubCell"/>
</dbReference>
<evidence type="ECO:0000256" key="5">
    <source>
        <dbReference type="ARBA" id="ARBA00022692"/>
    </source>
</evidence>
<evidence type="ECO:0000256" key="3">
    <source>
        <dbReference type="ARBA" id="ARBA00007282"/>
    </source>
</evidence>
<dbReference type="InterPro" id="IPR044851">
    <property type="entry name" value="Wax_synthase"/>
</dbReference>
<dbReference type="GO" id="GO:0006629">
    <property type="term" value="P:lipid metabolic process"/>
    <property type="evidence" value="ECO:0007669"/>
    <property type="project" value="UniProtKB-KW"/>
</dbReference>
<dbReference type="EMBL" id="JAXIOK010000017">
    <property type="protein sequence ID" value="KAK4751585.1"/>
    <property type="molecule type" value="Genomic_DNA"/>
</dbReference>
<keyword evidence="4" id="KW-0808">Transferase</keyword>
<evidence type="ECO:0000313" key="12">
    <source>
        <dbReference type="EMBL" id="KAK4751585.1"/>
    </source>
</evidence>
<keyword evidence="6 10" id="KW-1133">Transmembrane helix</keyword>
<evidence type="ECO:0000256" key="10">
    <source>
        <dbReference type="SAM" id="Phobius"/>
    </source>
</evidence>
<proteinExistence type="inferred from homology"/>
<comment type="similarity">
    <text evidence="3">Belongs to the wax synthase family.</text>
</comment>
<comment type="pathway">
    <text evidence="2">Secondary metabolite biosynthesis.</text>
</comment>